<evidence type="ECO:0000313" key="2">
    <source>
        <dbReference type="Proteomes" id="UP000276133"/>
    </source>
</evidence>
<reference evidence="1 2" key="1">
    <citation type="journal article" date="2018" name="Sci. Rep.">
        <title>Genomic signatures of local adaptation to the degree of environmental predictability in rotifers.</title>
        <authorList>
            <person name="Franch-Gras L."/>
            <person name="Hahn C."/>
            <person name="Garcia-Roger E.M."/>
            <person name="Carmona M.J."/>
            <person name="Serra M."/>
            <person name="Gomez A."/>
        </authorList>
    </citation>
    <scope>NUCLEOTIDE SEQUENCE [LARGE SCALE GENOMIC DNA]</scope>
    <source>
        <strain evidence="1">HYR1</strain>
    </source>
</reference>
<sequence length="78" mass="9151">MFKKNLLKTLFTSIPFADKFLPRAFLINVLVLKIFEKNLEALDSYDSFFLINRPWAAWNGNKPDFQSSDEDEFSKSNQ</sequence>
<evidence type="ECO:0000313" key="1">
    <source>
        <dbReference type="EMBL" id="RNA11057.1"/>
    </source>
</evidence>
<dbReference type="EMBL" id="REGN01006058">
    <property type="protein sequence ID" value="RNA11057.1"/>
    <property type="molecule type" value="Genomic_DNA"/>
</dbReference>
<gene>
    <name evidence="1" type="ORF">BpHYR1_003397</name>
</gene>
<organism evidence="1 2">
    <name type="scientific">Brachionus plicatilis</name>
    <name type="common">Marine rotifer</name>
    <name type="synonym">Brachionus muelleri</name>
    <dbReference type="NCBI Taxonomy" id="10195"/>
    <lineage>
        <taxon>Eukaryota</taxon>
        <taxon>Metazoa</taxon>
        <taxon>Spiralia</taxon>
        <taxon>Gnathifera</taxon>
        <taxon>Rotifera</taxon>
        <taxon>Eurotatoria</taxon>
        <taxon>Monogononta</taxon>
        <taxon>Pseudotrocha</taxon>
        <taxon>Ploima</taxon>
        <taxon>Brachionidae</taxon>
        <taxon>Brachionus</taxon>
    </lineage>
</organism>
<accession>A0A3M7QHY1</accession>
<protein>
    <submittedName>
        <fullName evidence="1">Uncharacterized protein</fullName>
    </submittedName>
</protein>
<comment type="caution">
    <text evidence="1">The sequence shown here is derived from an EMBL/GenBank/DDBJ whole genome shotgun (WGS) entry which is preliminary data.</text>
</comment>
<proteinExistence type="predicted"/>
<keyword evidence="2" id="KW-1185">Reference proteome</keyword>
<dbReference type="AlphaFoldDB" id="A0A3M7QHY1"/>
<dbReference type="Proteomes" id="UP000276133">
    <property type="component" value="Unassembled WGS sequence"/>
</dbReference>
<name>A0A3M7QHY1_BRAPC</name>